<reference evidence="1" key="1">
    <citation type="journal article" date="2020" name="Nature">
        <title>Giant virus diversity and host interactions through global metagenomics.</title>
        <authorList>
            <person name="Schulz F."/>
            <person name="Roux S."/>
            <person name="Paez-Espino D."/>
            <person name="Jungbluth S."/>
            <person name="Walsh D.A."/>
            <person name="Denef V.J."/>
            <person name="McMahon K.D."/>
            <person name="Konstantinidis K.T."/>
            <person name="Eloe-Fadrosh E.A."/>
            <person name="Kyrpides N.C."/>
            <person name="Woyke T."/>
        </authorList>
    </citation>
    <scope>NUCLEOTIDE SEQUENCE</scope>
    <source>
        <strain evidence="1">GVMAG-M-3300023179-90</strain>
    </source>
</reference>
<name>A0A6C0HCV3_9ZZZZ</name>
<dbReference type="Gene3D" id="6.10.140.110">
    <property type="match status" value="2"/>
</dbReference>
<accession>A0A6C0HCV3</accession>
<sequence>MTKCESGCGKAAYFNVIGQKKGRFCSGHKTDGMVNVIDKCCEENGCIGNRATFGLPNGKPKYCMTHAKEGMLNLTLKRCKGIDGVKCYTSPIYNFPNEKKGLYCIEHKLDGMVNVTGKRCEDKDCNIIAQFNIEGETTGRFCSTHKLDGMIDIKHSRCEFDGCHISPSYKYDTDTHCRFCTTHKLDGMIDGKHRKCKEEGCLVSPSYNYEGEEKPMYCIEHKLDDMIDVKHDKCEYITCGLRAVYNYDNETKVRFCLIHKLDNMVNKMCRFCQSEWCNIQVRTNKYDGYCLFCYVNLFPDKPVTRNYKTKERNVVDFVLNHFPQFTWISDKKVQDGCSKRRPDLLLDLGFQVVIIEVDENQHIGYDCTCENKRLMEISQDIGHRPLVFIRFNPDSYVTMKNELIKSCWRSNKNGIFIINKDNNNEWNNRLETLKTQIEYWSSNPTDKTIEVVHLYYDNFH</sequence>
<proteinExistence type="predicted"/>
<dbReference type="EMBL" id="MN739922">
    <property type="protein sequence ID" value="QHT77833.1"/>
    <property type="molecule type" value="Genomic_DNA"/>
</dbReference>
<dbReference type="SMART" id="SM01425">
    <property type="entry name" value="EsV_1_7"/>
    <property type="match status" value="7"/>
</dbReference>
<protein>
    <submittedName>
        <fullName evidence="1">Uncharacterized protein</fullName>
    </submittedName>
</protein>
<dbReference type="InterPro" id="IPR043822">
    <property type="entry name" value="EsV_1_7_cys"/>
</dbReference>
<dbReference type="Pfam" id="PF19114">
    <property type="entry name" value="EsV_1_7_cys"/>
    <property type="match status" value="7"/>
</dbReference>
<evidence type="ECO:0000313" key="1">
    <source>
        <dbReference type="EMBL" id="QHT77833.1"/>
    </source>
</evidence>
<dbReference type="AlphaFoldDB" id="A0A6C0HCV3"/>
<organism evidence="1">
    <name type="scientific">viral metagenome</name>
    <dbReference type="NCBI Taxonomy" id="1070528"/>
    <lineage>
        <taxon>unclassified sequences</taxon>
        <taxon>metagenomes</taxon>
        <taxon>organismal metagenomes</taxon>
    </lineage>
</organism>